<accession>A0A5C4U7D3</accession>
<dbReference type="Proteomes" id="UP000312032">
    <property type="component" value="Unassembled WGS sequence"/>
</dbReference>
<gene>
    <name evidence="1" type="ORF">FHE74_00050</name>
</gene>
<evidence type="ECO:0000313" key="1">
    <source>
        <dbReference type="EMBL" id="TNM00383.1"/>
    </source>
</evidence>
<dbReference type="AlphaFoldDB" id="A0A5C4U7D3"/>
<evidence type="ECO:0000313" key="2">
    <source>
        <dbReference type="Proteomes" id="UP000312032"/>
    </source>
</evidence>
<organism evidence="1 2">
    <name type="scientific">Corynebacterium tapiri</name>
    <dbReference type="NCBI Taxonomy" id="1448266"/>
    <lineage>
        <taxon>Bacteria</taxon>
        <taxon>Bacillati</taxon>
        <taxon>Actinomycetota</taxon>
        <taxon>Actinomycetes</taxon>
        <taxon>Mycobacteriales</taxon>
        <taxon>Corynebacteriaceae</taxon>
        <taxon>Corynebacterium</taxon>
    </lineage>
</organism>
<protein>
    <submittedName>
        <fullName evidence="1">Uncharacterized protein</fullName>
    </submittedName>
</protein>
<dbReference type="EMBL" id="VDHJ01000001">
    <property type="protein sequence ID" value="TNM00383.1"/>
    <property type="molecule type" value="Genomic_DNA"/>
</dbReference>
<dbReference type="RefSeq" id="WP_139464382.1">
    <property type="nucleotide sequence ID" value="NZ_VDHJ01000001.1"/>
</dbReference>
<keyword evidence="2" id="KW-1185">Reference proteome</keyword>
<comment type="caution">
    <text evidence="1">The sequence shown here is derived from an EMBL/GenBank/DDBJ whole genome shotgun (WGS) entry which is preliminary data.</text>
</comment>
<proteinExistence type="predicted"/>
<sequence>MSNIEKKGHAHNPAWPVNVPEGFHAVSETVSRTAGAASPYGDDLELPLPADQLGYVHPYTRINR</sequence>
<reference evidence="1 2" key="1">
    <citation type="submission" date="2019-06" db="EMBL/GenBank/DDBJ databases">
        <authorList>
            <person name="Li J."/>
        </authorList>
    </citation>
    <scope>NUCLEOTIDE SEQUENCE [LARGE SCALE GENOMIC DNA]</scope>
    <source>
        <strain evidence="1 2">LMG 28165</strain>
    </source>
</reference>
<name>A0A5C4U7D3_9CORY</name>
<dbReference type="OrthoDB" id="5191634at2"/>